<name>A0AAD2FA34_9RALS</name>
<dbReference type="RefSeq" id="WP_316857381.1">
    <property type="nucleotide sequence ID" value="NZ_CAUDKO010000007.1"/>
</dbReference>
<evidence type="ECO:0000256" key="1">
    <source>
        <dbReference type="SAM" id="MobiDB-lite"/>
    </source>
</evidence>
<dbReference type="AlphaFoldDB" id="A0AAD2FA34"/>
<dbReference type="Pfam" id="PF18821">
    <property type="entry name" value="LPD7"/>
    <property type="match status" value="1"/>
</dbReference>
<dbReference type="InterPro" id="IPR040782">
    <property type="entry name" value="KfrB"/>
</dbReference>
<feature type="region of interest" description="Disordered" evidence="1">
    <location>
        <begin position="928"/>
        <end position="949"/>
    </location>
</feature>
<keyword evidence="6" id="KW-1185">Reference proteome</keyword>
<dbReference type="EMBL" id="CAUDKO010000007">
    <property type="protein sequence ID" value="CAJ0881305.1"/>
    <property type="molecule type" value="Genomic_DNA"/>
</dbReference>
<evidence type="ECO:0000259" key="2">
    <source>
        <dbReference type="Pfam" id="PF18790"/>
    </source>
</evidence>
<evidence type="ECO:0008006" key="8">
    <source>
        <dbReference type="Google" id="ProtNLM"/>
    </source>
</evidence>
<protein>
    <recommendedName>
        <fullName evidence="8">Large polyvalent protein-associated domain-containing protein</fullName>
    </recommendedName>
</protein>
<reference evidence="4 6" key="1">
    <citation type="submission" date="2023-07" db="EMBL/GenBank/DDBJ databases">
        <authorList>
            <person name="Peeters C."/>
        </authorList>
    </citation>
    <scope>NUCLEOTIDE SEQUENCE</scope>
    <source>
        <strain evidence="5 6">LMG 32965</strain>
        <strain evidence="4">R-77567</strain>
    </source>
</reference>
<feature type="domain" description="KfrB" evidence="2">
    <location>
        <begin position="883"/>
        <end position="932"/>
    </location>
</feature>
<comment type="caution">
    <text evidence="4">The sequence shown here is derived from an EMBL/GenBank/DDBJ whole genome shotgun (WGS) entry which is preliminary data.</text>
</comment>
<feature type="domain" description="Large polyvalent protein-associated" evidence="3">
    <location>
        <begin position="705"/>
        <end position="791"/>
    </location>
</feature>
<dbReference type="Proteomes" id="UP001190491">
    <property type="component" value="Unassembled WGS sequence"/>
</dbReference>
<organism evidence="4 7">
    <name type="scientific">Ralstonia flatus</name>
    <dbReference type="NCBI Taxonomy" id="3058601"/>
    <lineage>
        <taxon>Bacteria</taxon>
        <taxon>Pseudomonadati</taxon>
        <taxon>Pseudomonadota</taxon>
        <taxon>Betaproteobacteria</taxon>
        <taxon>Burkholderiales</taxon>
        <taxon>Burkholderiaceae</taxon>
        <taxon>Ralstonia</taxon>
    </lineage>
</organism>
<feature type="region of interest" description="Disordered" evidence="1">
    <location>
        <begin position="414"/>
        <end position="439"/>
    </location>
</feature>
<sequence>MIIDVSSGKSGFKEYLEHGQKKGRELHRDELDQRIPLVGNLAAWALACEDQAAKGNRYDTFTLSFSEDYVSDEMLRKAAEEFREHIFAAWPEAERDRIPFYAEAHRPKVMTYVHAETGEVIQRKTHIHIGVGRHDLLTGKHVQLTGYLGQEASDNAKYLDAFQESFNSRYGFASPKLSPRVTPETAIDMLARYTGQRPNELGTFNQRKAALEAQIQQAVIDQDVVTWDRFGQILNRFGVVSKVRAGKFNESYAVTPMCSSRRVRLDGVFFQREFIERPTAEKVSIISDRARRAYIEQLAPYTAPDYLAETLSEWHRLKAREIRYLHTNSDFYKNVYLPADATQREHLLDAIEREHRGIQSPADDRERQNAAARTGLPRLPVRDLDGVQKRSEMLLRRDHDVDVRVNVADRPVGRGMRQADGAGAKARGRARGPLSQPSSVLTKLQDNLRERYEQAQARQKFAEIRHNIDGQQLLARLSHSHGLRPEIHGVEKAFDGSTRIRCGTKSLSANDFLTKHLGMPWREAAPILREVYELQIGKRVVRARSKQDGSEARRLWREFQATRKDQATITERLAQFDVQTKVGRAELVARLRREKNQVLDGLGRERRKAVRAAETLRAATLKAEYNEARREERRRLRPPQKEVWRAYLQEQAQAGDGVALRALRRMDDSARAVDGLTISGVGHQVDERKRHALAVSTVLKTLRVHVGRNGDVTYSRHGRAVLRDQGERLQVLDSNSDEAIIAGLTLAQQMYGRILTLTGPEDFQLRVVALAAERGMPIRFEDPRLEAMRAQFHVSNAKPRSVRMPSTDHAPKKESPQEVSPEPALSSSTTPPFDDLATVQESEAAPALAIDPSTALHAERTELEAALQAQGREIRKISDGVLYVGQVRVITPSGLVVQSVSRDAVVIHDLAHLDGRYEVGQSTEIEYREGSGADRLQVQTPDRGQGLDR</sequence>
<dbReference type="EMBL" id="CAUDLI010000008">
    <property type="protein sequence ID" value="CAJ0893116.1"/>
    <property type="molecule type" value="Genomic_DNA"/>
</dbReference>
<evidence type="ECO:0000313" key="5">
    <source>
        <dbReference type="EMBL" id="CAJ0893116.1"/>
    </source>
</evidence>
<evidence type="ECO:0000259" key="3">
    <source>
        <dbReference type="Pfam" id="PF18821"/>
    </source>
</evidence>
<accession>A0AAD2FA34</accession>
<feature type="region of interest" description="Disordered" evidence="1">
    <location>
        <begin position="796"/>
        <end position="834"/>
    </location>
</feature>
<gene>
    <name evidence="5" type="ORF">R77564_03685</name>
    <name evidence="4" type="ORF">R77567_03376</name>
</gene>
<evidence type="ECO:0000313" key="6">
    <source>
        <dbReference type="Proteomes" id="UP001189792"/>
    </source>
</evidence>
<dbReference type="InterPro" id="IPR040677">
    <property type="entry name" value="LPD7"/>
</dbReference>
<evidence type="ECO:0000313" key="4">
    <source>
        <dbReference type="EMBL" id="CAJ0881305.1"/>
    </source>
</evidence>
<proteinExistence type="predicted"/>
<evidence type="ECO:0000313" key="7">
    <source>
        <dbReference type="Proteomes" id="UP001190491"/>
    </source>
</evidence>
<dbReference type="Proteomes" id="UP001189792">
    <property type="component" value="Unassembled WGS sequence"/>
</dbReference>
<dbReference type="Pfam" id="PF18790">
    <property type="entry name" value="KfrB"/>
    <property type="match status" value="1"/>
</dbReference>